<dbReference type="OrthoDB" id="197967at2759"/>
<keyword evidence="3" id="KW-1185">Reference proteome</keyword>
<feature type="region of interest" description="Disordered" evidence="1">
    <location>
        <begin position="1"/>
        <end position="25"/>
    </location>
</feature>
<dbReference type="eggNOG" id="KOG1297">
    <property type="taxonomic scope" value="Eukaryota"/>
</dbReference>
<dbReference type="EMBL" id="GL883112">
    <property type="protein sequence ID" value="EGG05527.1"/>
    <property type="molecule type" value="Genomic_DNA"/>
</dbReference>
<name>F4RPH1_MELLP</name>
<dbReference type="VEuPathDB" id="FungiDB:MELLADRAFT_116744"/>
<accession>F4RPH1</accession>
<dbReference type="AlphaFoldDB" id="F4RPH1"/>
<protein>
    <submittedName>
        <fullName evidence="2">Uncharacterized protein</fullName>
    </submittedName>
</protein>
<dbReference type="STRING" id="747676.F4RPH1"/>
<sequence length="80" mass="9480">MQASSSSAAEKHRSRNFYGRTPPKLPKSRTEIEILIERHRFIRDVNEADLTWEDRLAKKTYDQLFKDLALCDLSRWKEGK</sequence>
<evidence type="ECO:0000313" key="3">
    <source>
        <dbReference type="Proteomes" id="UP000001072"/>
    </source>
</evidence>
<organism evidence="3">
    <name type="scientific">Melampsora larici-populina (strain 98AG31 / pathotype 3-4-7)</name>
    <name type="common">Poplar leaf rust fungus</name>
    <dbReference type="NCBI Taxonomy" id="747676"/>
    <lineage>
        <taxon>Eukaryota</taxon>
        <taxon>Fungi</taxon>
        <taxon>Dikarya</taxon>
        <taxon>Basidiomycota</taxon>
        <taxon>Pucciniomycotina</taxon>
        <taxon>Pucciniomycetes</taxon>
        <taxon>Pucciniales</taxon>
        <taxon>Melampsoraceae</taxon>
        <taxon>Melampsora</taxon>
    </lineage>
</organism>
<evidence type="ECO:0000313" key="2">
    <source>
        <dbReference type="EMBL" id="EGG05527.1"/>
    </source>
</evidence>
<dbReference type="InterPro" id="IPR019129">
    <property type="entry name" value="Folate-sensitive_fs_Fra10Ac1"/>
</dbReference>
<evidence type="ECO:0000256" key="1">
    <source>
        <dbReference type="SAM" id="MobiDB-lite"/>
    </source>
</evidence>
<dbReference type="Proteomes" id="UP000001072">
    <property type="component" value="Unassembled WGS sequence"/>
</dbReference>
<dbReference type="RefSeq" id="XP_007411016.1">
    <property type="nucleotide sequence ID" value="XM_007410954.1"/>
</dbReference>
<gene>
    <name evidence="2" type="ORF">MELLADRAFT_116744</name>
</gene>
<dbReference type="HOGENOM" id="CLU_2596575_0_0_1"/>
<dbReference type="KEGG" id="mlr:MELLADRAFT_116744"/>
<dbReference type="Pfam" id="PF09725">
    <property type="entry name" value="Fra10Ac1"/>
    <property type="match status" value="1"/>
</dbReference>
<proteinExistence type="predicted"/>
<dbReference type="InParanoid" id="F4RPH1"/>
<dbReference type="GeneID" id="18925877"/>
<reference evidence="3" key="1">
    <citation type="journal article" date="2011" name="Proc. Natl. Acad. Sci. U.S.A.">
        <title>Obligate biotrophy features unraveled by the genomic analysis of rust fungi.</title>
        <authorList>
            <person name="Duplessis S."/>
            <person name="Cuomo C.A."/>
            <person name="Lin Y.-C."/>
            <person name="Aerts A."/>
            <person name="Tisserant E."/>
            <person name="Veneault-Fourrey C."/>
            <person name="Joly D.L."/>
            <person name="Hacquard S."/>
            <person name="Amselem J."/>
            <person name="Cantarel B.L."/>
            <person name="Chiu R."/>
            <person name="Coutinho P.M."/>
            <person name="Feau N."/>
            <person name="Field M."/>
            <person name="Frey P."/>
            <person name="Gelhaye E."/>
            <person name="Goldberg J."/>
            <person name="Grabherr M.G."/>
            <person name="Kodira C.D."/>
            <person name="Kohler A."/>
            <person name="Kuees U."/>
            <person name="Lindquist E.A."/>
            <person name="Lucas S.M."/>
            <person name="Mago R."/>
            <person name="Mauceli E."/>
            <person name="Morin E."/>
            <person name="Murat C."/>
            <person name="Pangilinan J.L."/>
            <person name="Park R."/>
            <person name="Pearson M."/>
            <person name="Quesneville H."/>
            <person name="Rouhier N."/>
            <person name="Sakthikumar S."/>
            <person name="Salamov A.A."/>
            <person name="Schmutz J."/>
            <person name="Selles B."/>
            <person name="Shapiro H."/>
            <person name="Tanguay P."/>
            <person name="Tuskan G.A."/>
            <person name="Henrissat B."/>
            <person name="Van de Peer Y."/>
            <person name="Rouze P."/>
            <person name="Ellis J.G."/>
            <person name="Dodds P.N."/>
            <person name="Schein J.E."/>
            <person name="Zhong S."/>
            <person name="Hamelin R.C."/>
            <person name="Grigoriev I.V."/>
            <person name="Szabo L.J."/>
            <person name="Martin F."/>
        </authorList>
    </citation>
    <scope>NUCLEOTIDE SEQUENCE [LARGE SCALE GENOMIC DNA]</scope>
    <source>
        <strain evidence="3">98AG31 / pathotype 3-4-7</strain>
    </source>
</reference>
<feature type="non-terminal residue" evidence="2">
    <location>
        <position position="80"/>
    </location>
</feature>